<reference evidence="9 10" key="1">
    <citation type="submission" date="2020-05" db="EMBL/GenBank/DDBJ databases">
        <title>Novel Mycoplasma species detected in Mirounga angustirostris (northern elephant seal) from the USA.</title>
        <authorList>
            <person name="Volokhov D.V."/>
        </authorList>
    </citation>
    <scope>NUCLEOTIDE SEQUENCE [LARGE SCALE GENOMIC DNA]</scope>
    <source>
        <strain evidence="9 10">Mirounga ES2806-GEN</strain>
    </source>
</reference>
<evidence type="ECO:0000256" key="6">
    <source>
        <dbReference type="ARBA" id="ARBA00022840"/>
    </source>
</evidence>
<gene>
    <name evidence="7" type="primary">ackA</name>
    <name evidence="9" type="ORF">HLA87_02030</name>
</gene>
<feature type="binding site" evidence="7">
    <location>
        <position position="385"/>
    </location>
    <ligand>
        <name>Mg(2+)</name>
        <dbReference type="ChEBI" id="CHEBI:18420"/>
    </ligand>
</feature>
<keyword evidence="3 7" id="KW-0479">Metal-binding</keyword>
<feature type="binding site" evidence="7">
    <location>
        <begin position="331"/>
        <end position="335"/>
    </location>
    <ligand>
        <name>ATP</name>
        <dbReference type="ChEBI" id="CHEBI:30616"/>
    </ligand>
</feature>
<keyword evidence="7" id="KW-0460">Magnesium</keyword>
<feature type="site" description="Transition state stabilizer" evidence="7">
    <location>
        <position position="182"/>
    </location>
</feature>
<dbReference type="InterPro" id="IPR000890">
    <property type="entry name" value="Aliphatic_acid_kin_short-chain"/>
</dbReference>
<dbReference type="PIRSF" id="PIRSF000722">
    <property type="entry name" value="Acetate_prop_kin"/>
    <property type="match status" value="1"/>
</dbReference>
<keyword evidence="4 7" id="KW-0547">Nucleotide-binding</keyword>
<dbReference type="SUPFAM" id="SSF53067">
    <property type="entry name" value="Actin-like ATPase domain"/>
    <property type="match status" value="2"/>
</dbReference>
<dbReference type="GO" id="GO:0008776">
    <property type="term" value="F:acetate kinase activity"/>
    <property type="evidence" value="ECO:0007669"/>
    <property type="project" value="UniProtKB-UniRule"/>
</dbReference>
<evidence type="ECO:0000256" key="3">
    <source>
        <dbReference type="ARBA" id="ARBA00022723"/>
    </source>
</evidence>
<dbReference type="EMBL" id="CP053096">
    <property type="protein sequence ID" value="QJR43559.1"/>
    <property type="molecule type" value="Genomic_DNA"/>
</dbReference>
<dbReference type="NCBIfam" id="TIGR00016">
    <property type="entry name" value="ackA"/>
    <property type="match status" value="1"/>
</dbReference>
<evidence type="ECO:0000313" key="9">
    <source>
        <dbReference type="EMBL" id="QJR43559.1"/>
    </source>
</evidence>
<dbReference type="GO" id="GO:0006083">
    <property type="term" value="P:acetate metabolic process"/>
    <property type="evidence" value="ECO:0007669"/>
    <property type="project" value="TreeGrafter"/>
</dbReference>
<name>A0A6M4JBU6_9MOLU</name>
<comment type="subunit">
    <text evidence="7">Homodimer.</text>
</comment>
<dbReference type="Pfam" id="PF00871">
    <property type="entry name" value="Acetate_kinase"/>
    <property type="match status" value="1"/>
</dbReference>
<keyword evidence="2 7" id="KW-0808">Transferase</keyword>
<dbReference type="Proteomes" id="UP000500686">
    <property type="component" value="Chromosome"/>
</dbReference>
<dbReference type="GO" id="GO:0000287">
    <property type="term" value="F:magnesium ion binding"/>
    <property type="evidence" value="ECO:0007669"/>
    <property type="project" value="UniProtKB-UniRule"/>
</dbReference>
<evidence type="ECO:0000256" key="8">
    <source>
        <dbReference type="RuleBase" id="RU003835"/>
    </source>
</evidence>
<dbReference type="PROSITE" id="PS01075">
    <property type="entry name" value="ACETATE_KINASE_1"/>
    <property type="match status" value="1"/>
</dbReference>
<dbReference type="InterPro" id="IPR043129">
    <property type="entry name" value="ATPase_NBD"/>
</dbReference>
<comment type="similarity">
    <text evidence="1 7 8">Belongs to the acetokinase family.</text>
</comment>
<evidence type="ECO:0000256" key="2">
    <source>
        <dbReference type="ARBA" id="ARBA00022679"/>
    </source>
</evidence>
<sequence length="401" mass="44884">MNFYNMKKILTVNAGSSSLKWALYSYTKMELLAKGICERINLDGNIIIKMGGKTWEHKVDMPNHTVAVKELLKLWEIHSVVRDFDEIEAVGFRTPYAGHDYLSPVIYDDKVKEGIEEAAKFIPLHAPATLAAVEAFNVALPNVKKVICQDTAFHASMPVVNRTFAINAQWAKKFHIYKFGYHGLSHDYITNKMQKVLNKKKVNIVIAHLGSGSSICAVRDSLSYDISVGFSSYDGLMMGTRAGGIDPGITDYLVRVEGQDVQEVQDMMVKKSGLLGISGISNDIRDLHKVYDKEPSAKLAIDMFVARVVDYIANYLNKVGKRIDALVFTAGIGENDAIIRDMVVKGINAYNVKLSAPKNIQKYEDFLEISTPGSEFPIYKVRTDEEVVIARYVKNLMKKNK</sequence>
<feature type="binding site" evidence="7">
    <location>
        <begin position="283"/>
        <end position="285"/>
    </location>
    <ligand>
        <name>ATP</name>
        <dbReference type="ChEBI" id="CHEBI:30616"/>
    </ligand>
</feature>
<comment type="cofactor">
    <cofactor evidence="7">
        <name>Mg(2+)</name>
        <dbReference type="ChEBI" id="CHEBI:18420"/>
    </cofactor>
    <cofactor evidence="7">
        <name>Mn(2+)</name>
        <dbReference type="ChEBI" id="CHEBI:29035"/>
    </cofactor>
    <text evidence="7">Mg(2+). Can also accept Mn(2+).</text>
</comment>
<protein>
    <recommendedName>
        <fullName evidence="7">Acetate kinase</fullName>
        <ecNumber evidence="7">2.7.2.1</ecNumber>
    </recommendedName>
    <alternativeName>
        <fullName evidence="7">Acetokinase</fullName>
    </alternativeName>
</protein>
<evidence type="ECO:0000256" key="7">
    <source>
        <dbReference type="HAMAP-Rule" id="MF_00020"/>
    </source>
</evidence>
<feature type="binding site" evidence="7">
    <location>
        <position position="20"/>
    </location>
    <ligand>
        <name>ATP</name>
        <dbReference type="ChEBI" id="CHEBI:30616"/>
    </ligand>
</feature>
<organism evidence="9 10">
    <name type="scientific">Mycoplasma miroungigenitalium</name>
    <dbReference type="NCBI Taxonomy" id="754515"/>
    <lineage>
        <taxon>Bacteria</taxon>
        <taxon>Bacillati</taxon>
        <taxon>Mycoplasmatota</taxon>
        <taxon>Mollicutes</taxon>
        <taxon>Mycoplasmataceae</taxon>
        <taxon>Mycoplasma</taxon>
    </lineage>
</organism>
<accession>A0A6M4JBU6</accession>
<dbReference type="PANTHER" id="PTHR21060:SF15">
    <property type="entry name" value="ACETATE KINASE-RELATED"/>
    <property type="match status" value="1"/>
</dbReference>
<feature type="binding site" evidence="7">
    <location>
        <position position="13"/>
    </location>
    <ligand>
        <name>Mg(2+)</name>
        <dbReference type="ChEBI" id="CHEBI:18420"/>
    </ligand>
</feature>
<feature type="site" description="Transition state stabilizer" evidence="7">
    <location>
        <position position="241"/>
    </location>
</feature>
<keyword evidence="6 7" id="KW-0067">ATP-binding</keyword>
<feature type="active site" description="Proton donor/acceptor" evidence="7">
    <location>
        <position position="150"/>
    </location>
</feature>
<dbReference type="GO" id="GO:0006085">
    <property type="term" value="P:acetyl-CoA biosynthetic process"/>
    <property type="evidence" value="ECO:0007669"/>
    <property type="project" value="UniProtKB-UniRule"/>
</dbReference>
<evidence type="ECO:0000256" key="4">
    <source>
        <dbReference type="ARBA" id="ARBA00022741"/>
    </source>
</evidence>
<dbReference type="KEGG" id="mmir:HLA87_02030"/>
<dbReference type="GO" id="GO:0005737">
    <property type="term" value="C:cytoplasm"/>
    <property type="evidence" value="ECO:0007669"/>
    <property type="project" value="UniProtKB-SubCell"/>
</dbReference>
<feature type="binding site" evidence="7">
    <location>
        <position position="93"/>
    </location>
    <ligand>
        <name>substrate</name>
    </ligand>
</feature>
<evidence type="ECO:0000256" key="5">
    <source>
        <dbReference type="ARBA" id="ARBA00022777"/>
    </source>
</evidence>
<dbReference type="GO" id="GO:0005524">
    <property type="term" value="F:ATP binding"/>
    <property type="evidence" value="ECO:0007669"/>
    <property type="project" value="UniProtKB-KW"/>
</dbReference>
<dbReference type="PRINTS" id="PR00471">
    <property type="entry name" value="ACETATEKNASE"/>
</dbReference>
<dbReference type="InterPro" id="IPR004372">
    <property type="entry name" value="Ac/propionate_kinase"/>
</dbReference>
<evidence type="ECO:0000256" key="1">
    <source>
        <dbReference type="ARBA" id="ARBA00008748"/>
    </source>
</evidence>
<evidence type="ECO:0000313" key="10">
    <source>
        <dbReference type="Proteomes" id="UP000500686"/>
    </source>
</evidence>
<keyword evidence="7" id="KW-0963">Cytoplasm</keyword>
<dbReference type="HAMAP" id="MF_00020">
    <property type="entry name" value="Acetate_kinase"/>
    <property type="match status" value="1"/>
</dbReference>
<keyword evidence="10" id="KW-1185">Reference proteome</keyword>
<dbReference type="AlphaFoldDB" id="A0A6M4JBU6"/>
<dbReference type="Gene3D" id="3.30.420.40">
    <property type="match status" value="2"/>
</dbReference>
<dbReference type="PANTHER" id="PTHR21060">
    <property type="entry name" value="ACETATE KINASE"/>
    <property type="match status" value="1"/>
</dbReference>
<comment type="function">
    <text evidence="7">Catalyzes the formation of acetyl phosphate from acetate and ATP. Can also catalyze the reverse reaction.</text>
</comment>
<dbReference type="UniPathway" id="UPA00340">
    <property type="reaction ID" value="UER00458"/>
</dbReference>
<feature type="binding site" evidence="7">
    <location>
        <begin position="208"/>
        <end position="212"/>
    </location>
    <ligand>
        <name>ATP</name>
        <dbReference type="ChEBI" id="CHEBI:30616"/>
    </ligand>
</feature>
<dbReference type="InterPro" id="IPR023865">
    <property type="entry name" value="Aliphatic_acid_kinase_CS"/>
</dbReference>
<keyword evidence="5 7" id="KW-0418">Kinase</keyword>
<proteinExistence type="inferred from homology"/>
<comment type="pathway">
    <text evidence="7">Metabolic intermediate biosynthesis; acetyl-CoA biosynthesis; acetyl-CoA from acetate: step 1/2.</text>
</comment>
<dbReference type="EC" id="2.7.2.1" evidence="7"/>
<comment type="subcellular location">
    <subcellularLocation>
        <location evidence="7">Cytoplasm</location>
    </subcellularLocation>
</comment>
<comment type="catalytic activity">
    <reaction evidence="7">
        <text>acetate + ATP = acetyl phosphate + ADP</text>
        <dbReference type="Rhea" id="RHEA:11352"/>
        <dbReference type="ChEBI" id="CHEBI:22191"/>
        <dbReference type="ChEBI" id="CHEBI:30089"/>
        <dbReference type="ChEBI" id="CHEBI:30616"/>
        <dbReference type="ChEBI" id="CHEBI:456216"/>
        <dbReference type="EC" id="2.7.2.1"/>
    </reaction>
</comment>